<dbReference type="Gene3D" id="1.10.10.60">
    <property type="entry name" value="Homeodomain-like"/>
    <property type="match status" value="1"/>
</dbReference>
<dbReference type="AlphaFoldDB" id="A0A926Q4V0"/>
<feature type="domain" description="HTH araC/xylS-type" evidence="4">
    <location>
        <begin position="205"/>
        <end position="303"/>
    </location>
</feature>
<keyword evidence="2" id="KW-0238">DNA-binding</keyword>
<evidence type="ECO:0000256" key="2">
    <source>
        <dbReference type="ARBA" id="ARBA00023125"/>
    </source>
</evidence>
<reference evidence="5 6" key="1">
    <citation type="submission" date="2020-09" db="EMBL/GenBank/DDBJ databases">
        <title>Sinomicrobium weinanense sp. nov., a halophilic bacteria isolated from saline-alkali soil.</title>
        <authorList>
            <person name="Wu P."/>
            <person name="Ren H."/>
            <person name="Mei Y."/>
            <person name="Liang Y."/>
            <person name="Chen Z."/>
        </authorList>
    </citation>
    <scope>NUCLEOTIDE SEQUENCE [LARGE SCALE GENOMIC DNA]</scope>
    <source>
        <strain evidence="5 6">FJxs</strain>
    </source>
</reference>
<dbReference type="PROSITE" id="PS01124">
    <property type="entry name" value="HTH_ARAC_FAMILY_2"/>
    <property type="match status" value="1"/>
</dbReference>
<protein>
    <submittedName>
        <fullName evidence="5">Helix-turn-helix transcriptional regulator</fullName>
    </submittedName>
</protein>
<comment type="caution">
    <text evidence="5">The sequence shown here is derived from an EMBL/GenBank/DDBJ whole genome shotgun (WGS) entry which is preliminary data.</text>
</comment>
<dbReference type="PANTHER" id="PTHR43280">
    <property type="entry name" value="ARAC-FAMILY TRANSCRIPTIONAL REGULATOR"/>
    <property type="match status" value="1"/>
</dbReference>
<evidence type="ECO:0000313" key="5">
    <source>
        <dbReference type="EMBL" id="MBC9797471.1"/>
    </source>
</evidence>
<dbReference type="Proteomes" id="UP000653730">
    <property type="component" value="Unassembled WGS sequence"/>
</dbReference>
<dbReference type="RefSeq" id="WP_187966605.1">
    <property type="nucleotide sequence ID" value="NZ_JACVDC010000060.1"/>
</dbReference>
<keyword evidence="6" id="KW-1185">Reference proteome</keyword>
<dbReference type="EMBL" id="JACVDC010000060">
    <property type="protein sequence ID" value="MBC9797471.1"/>
    <property type="molecule type" value="Genomic_DNA"/>
</dbReference>
<evidence type="ECO:0000313" key="6">
    <source>
        <dbReference type="Proteomes" id="UP000653730"/>
    </source>
</evidence>
<dbReference type="SMART" id="SM00342">
    <property type="entry name" value="HTH_ARAC"/>
    <property type="match status" value="1"/>
</dbReference>
<dbReference type="SUPFAM" id="SSF46689">
    <property type="entry name" value="Homeodomain-like"/>
    <property type="match status" value="1"/>
</dbReference>
<keyword evidence="1" id="KW-0805">Transcription regulation</keyword>
<dbReference type="InterPro" id="IPR018060">
    <property type="entry name" value="HTH_AraC"/>
</dbReference>
<evidence type="ECO:0000256" key="1">
    <source>
        <dbReference type="ARBA" id="ARBA00023015"/>
    </source>
</evidence>
<gene>
    <name evidence="5" type="ORF">IBL28_15960</name>
</gene>
<organism evidence="5 6">
    <name type="scientific">Sinomicrobium weinanense</name>
    <dbReference type="NCBI Taxonomy" id="2842200"/>
    <lineage>
        <taxon>Bacteria</taxon>
        <taxon>Pseudomonadati</taxon>
        <taxon>Bacteroidota</taxon>
        <taxon>Flavobacteriia</taxon>
        <taxon>Flavobacteriales</taxon>
        <taxon>Flavobacteriaceae</taxon>
        <taxon>Sinomicrobium</taxon>
    </lineage>
</organism>
<dbReference type="Pfam" id="PF12833">
    <property type="entry name" value="HTH_18"/>
    <property type="match status" value="1"/>
</dbReference>
<proteinExistence type="predicted"/>
<dbReference type="GO" id="GO:0003700">
    <property type="term" value="F:DNA-binding transcription factor activity"/>
    <property type="evidence" value="ECO:0007669"/>
    <property type="project" value="InterPro"/>
</dbReference>
<dbReference type="GO" id="GO:0043565">
    <property type="term" value="F:sequence-specific DNA binding"/>
    <property type="evidence" value="ECO:0007669"/>
    <property type="project" value="InterPro"/>
</dbReference>
<sequence length="313" mass="36341">MKSSESLTDFYRRVSFKSTSPASRHRQVGELDHFNVYRRNDMTCKDYSPYNRRDFYKISLIIGSGTLYYADKGIAINKRALLFSNPNIPYAWEAGEGEQTGYFCLFTDGFVNTNHQSESLQNSPLFRIGGKPVYFIDEEQEKKVGRLFEKMLLEIDSDYRYKYDLIRNYMNLVMHEALKMQPADSYFKHTDAASRIAAMFFELLERQFPVSHEHILQLRSANDYAQQLSVHTNHLNRAVKKVTGKTTTEHISARLIKEARTLLKHTDWNIAEAAYCLGFENPAYFNNFFRKQTGKTPRGYREGINGKKPVPNG</sequence>
<name>A0A926Q4V0_9FLAO</name>
<accession>A0A926Q4V0</accession>
<dbReference type="PANTHER" id="PTHR43280:SF32">
    <property type="entry name" value="TRANSCRIPTIONAL REGULATORY PROTEIN"/>
    <property type="match status" value="1"/>
</dbReference>
<dbReference type="InterPro" id="IPR009057">
    <property type="entry name" value="Homeodomain-like_sf"/>
</dbReference>
<evidence type="ECO:0000259" key="4">
    <source>
        <dbReference type="PROSITE" id="PS01124"/>
    </source>
</evidence>
<evidence type="ECO:0000256" key="3">
    <source>
        <dbReference type="ARBA" id="ARBA00023163"/>
    </source>
</evidence>
<keyword evidence="3" id="KW-0804">Transcription</keyword>